<feature type="domain" description="Ubiquitin-like" evidence="7">
    <location>
        <begin position="19"/>
        <end position="100"/>
    </location>
</feature>
<evidence type="ECO:0000259" key="7">
    <source>
        <dbReference type="PROSITE" id="PS50053"/>
    </source>
</evidence>
<feature type="transmembrane region" description="Helical" evidence="6">
    <location>
        <begin position="437"/>
        <end position="454"/>
    </location>
</feature>
<evidence type="ECO:0000256" key="5">
    <source>
        <dbReference type="SAM" id="MobiDB-lite"/>
    </source>
</evidence>
<evidence type="ECO:0000256" key="6">
    <source>
        <dbReference type="SAM" id="Phobius"/>
    </source>
</evidence>
<evidence type="ECO:0000313" key="9">
    <source>
        <dbReference type="EMBL" id="OLY82255.1"/>
    </source>
</evidence>
<dbReference type="PROSITE" id="PS50053">
    <property type="entry name" value="UBIQUITIN_2"/>
    <property type="match status" value="1"/>
</dbReference>
<dbReference type="EMBL" id="LSSL01003447">
    <property type="protein sequence ID" value="OLY80461.1"/>
    <property type="molecule type" value="Genomic_DNA"/>
</dbReference>
<evidence type="ECO:0000256" key="1">
    <source>
        <dbReference type="ARBA" id="ARBA00004370"/>
    </source>
</evidence>
<reference evidence="9 10" key="1">
    <citation type="journal article" date="2016" name="Mol. Biol. Evol.">
        <title>Genome-Wide Survey of Gut Fungi (Harpellales) Reveals the First Horizontally Transferred Ubiquitin Gene from a Mosquito Host.</title>
        <authorList>
            <person name="Wang Y."/>
            <person name="White M.M."/>
            <person name="Kvist S."/>
            <person name="Moncalvo J.M."/>
        </authorList>
    </citation>
    <scope>NUCLEOTIDE SEQUENCE [LARGE SCALE GENOMIC DNA]</scope>
    <source>
        <strain evidence="9 10">ALG-7-W6</strain>
    </source>
</reference>
<dbReference type="PANTHER" id="PTHR12943">
    <property type="entry name" value="HOMOCYSTEINE-RESPONSIVE ENDOPLASMIC RETICULUM-RESIDENT UNIQUITIN-LIKE DOMAIN HERPUD PROTEIN FAMILY MEMBER"/>
    <property type="match status" value="1"/>
</dbReference>
<feature type="transmembrane region" description="Helical" evidence="6">
    <location>
        <begin position="351"/>
        <end position="368"/>
    </location>
</feature>
<dbReference type="Gene3D" id="3.10.20.90">
    <property type="entry name" value="Phosphatidylinositol 3-kinase Catalytic Subunit, Chain A, domain 1"/>
    <property type="match status" value="1"/>
</dbReference>
<dbReference type="AlphaFoldDB" id="A0A1R0GZG6"/>
<keyword evidence="10" id="KW-1185">Reference proteome</keyword>
<dbReference type="STRING" id="133383.A0A1R0GZG6"/>
<gene>
    <name evidence="9" type="ORF">AYI68_g3623</name>
    <name evidence="8" type="ORF">AYI68_g5441</name>
</gene>
<comment type="caution">
    <text evidence="9">The sequence shown here is derived from an EMBL/GenBank/DDBJ whole genome shotgun (WGS) entry which is preliminary data.</text>
</comment>
<dbReference type="SUPFAM" id="SSF54236">
    <property type="entry name" value="Ubiquitin-like"/>
    <property type="match status" value="1"/>
</dbReference>
<protein>
    <recommendedName>
        <fullName evidence="7">Ubiquitin-like domain-containing protein</fullName>
    </recommendedName>
</protein>
<feature type="compositionally biased region" description="Basic and acidic residues" evidence="5">
    <location>
        <begin position="143"/>
        <end position="158"/>
    </location>
</feature>
<organism evidence="9 10">
    <name type="scientific">Smittium mucronatum</name>
    <dbReference type="NCBI Taxonomy" id="133383"/>
    <lineage>
        <taxon>Eukaryota</taxon>
        <taxon>Fungi</taxon>
        <taxon>Fungi incertae sedis</taxon>
        <taxon>Zoopagomycota</taxon>
        <taxon>Kickxellomycotina</taxon>
        <taxon>Harpellomycetes</taxon>
        <taxon>Harpellales</taxon>
        <taxon>Legeriomycetaceae</taxon>
        <taxon>Smittium</taxon>
    </lineage>
</organism>
<dbReference type="InterPro" id="IPR039751">
    <property type="entry name" value="HERPUD1/2"/>
</dbReference>
<dbReference type="OrthoDB" id="5577174at2759"/>
<evidence type="ECO:0000256" key="2">
    <source>
        <dbReference type="ARBA" id="ARBA00022692"/>
    </source>
</evidence>
<name>A0A1R0GZG6_9FUNG</name>
<sequence length="460" mass="51726">MDSHTEFDHSTSKQRVLSFHVCSPTIETPEDFIVEVPESSSIFGLKTAIYDIHPLKPLASEIRLIFRGKLLADNDSVNSLCNYSESNSSPVIHMVVNPNSCAITKPVKIESPILTDSKIFNSTVETDRRVADSIPSYEDLRDKKDFSSKVPDTPKDEVDNQSANPLDSGLLTSAKPLSPIYQYLFINGQAYLAVWPSSPSERSSIPYPVPLYSDLGQFTTPRFAQNYDRIYRGLNYVSILDPYVERPLSTGFSEFSPEDRQIVDEILQRNNLSFPTPNDSTFIIRDSNNSVPQLNRNQNVNFFNRNGMLSRIFTRVRSFMSSLTISSVGLYLWTVFKFGLIYLLFLQGTKLSNVLMLLLIILGINLMNTDYVRNLLNNYNRAQNPNSGRNREAQNINRVEEPNAGGDNGIIPDFNGEAQNVQNVAIENNRVGAFSRLQALLFAFLISIFPVAPLNQPVAE</sequence>
<dbReference type="GO" id="GO:0016020">
    <property type="term" value="C:membrane"/>
    <property type="evidence" value="ECO:0007669"/>
    <property type="project" value="UniProtKB-SubCell"/>
</dbReference>
<dbReference type="GO" id="GO:0030968">
    <property type="term" value="P:endoplasmic reticulum unfolded protein response"/>
    <property type="evidence" value="ECO:0007669"/>
    <property type="project" value="TreeGrafter"/>
</dbReference>
<proteinExistence type="predicted"/>
<evidence type="ECO:0000313" key="8">
    <source>
        <dbReference type="EMBL" id="OLY80461.1"/>
    </source>
</evidence>
<feature type="transmembrane region" description="Helical" evidence="6">
    <location>
        <begin position="319"/>
        <end position="345"/>
    </location>
</feature>
<keyword evidence="2 6" id="KW-0812">Transmembrane</keyword>
<keyword evidence="4 6" id="KW-0472">Membrane</keyword>
<comment type="subcellular location">
    <subcellularLocation>
        <location evidence="1">Membrane</location>
    </subcellularLocation>
</comment>
<evidence type="ECO:0000313" key="10">
    <source>
        <dbReference type="Proteomes" id="UP000187455"/>
    </source>
</evidence>
<evidence type="ECO:0000256" key="3">
    <source>
        <dbReference type="ARBA" id="ARBA00022989"/>
    </source>
</evidence>
<feature type="region of interest" description="Disordered" evidence="5">
    <location>
        <begin position="143"/>
        <end position="167"/>
    </location>
</feature>
<dbReference type="PANTHER" id="PTHR12943:SF27">
    <property type="entry name" value="HOMOCYSTEINE-INDUCED ENDOPLASMIC RETICULUM PROTEIN, ISOFORM A"/>
    <property type="match status" value="1"/>
</dbReference>
<dbReference type="EMBL" id="LSSL01001730">
    <property type="protein sequence ID" value="OLY82255.1"/>
    <property type="molecule type" value="Genomic_DNA"/>
</dbReference>
<reference evidence="9" key="2">
    <citation type="submission" date="2017-01" db="EMBL/GenBank/DDBJ databases">
        <authorList>
            <person name="Mah S.A."/>
            <person name="Swanson W.J."/>
            <person name="Moy G.W."/>
            <person name="Vacquier V.D."/>
        </authorList>
    </citation>
    <scope>NUCLEOTIDE SEQUENCE</scope>
    <source>
        <strain evidence="9">ALG-7-W6</strain>
    </source>
</reference>
<evidence type="ECO:0000256" key="4">
    <source>
        <dbReference type="ARBA" id="ARBA00023136"/>
    </source>
</evidence>
<dbReference type="InterPro" id="IPR000626">
    <property type="entry name" value="Ubiquitin-like_dom"/>
</dbReference>
<dbReference type="Proteomes" id="UP000187455">
    <property type="component" value="Unassembled WGS sequence"/>
</dbReference>
<accession>A0A1R0GZG6</accession>
<dbReference type="InterPro" id="IPR029071">
    <property type="entry name" value="Ubiquitin-like_domsf"/>
</dbReference>
<keyword evidence="3 6" id="KW-1133">Transmembrane helix</keyword>